<evidence type="ECO:0000313" key="4">
    <source>
        <dbReference type="Proteomes" id="UP000594261"/>
    </source>
</evidence>
<dbReference type="Gramene" id="QL08p008810:mrna">
    <property type="protein sequence ID" value="QL08p008810:mrna"/>
    <property type="gene ID" value="QL08p008810"/>
</dbReference>
<name>A0A7N2R8Q8_QUELO</name>
<reference evidence="3" key="2">
    <citation type="submission" date="2021-01" db="UniProtKB">
        <authorList>
            <consortium name="EnsemblPlants"/>
        </authorList>
    </citation>
    <scope>IDENTIFICATION</scope>
</reference>
<keyword evidence="2" id="KW-0812">Transmembrane</keyword>
<dbReference type="InParanoid" id="A0A7N2R8Q8"/>
<proteinExistence type="predicted"/>
<accession>A0A7N2R8Q8</accession>
<dbReference type="EMBL" id="LRBV02000008">
    <property type="status" value="NOT_ANNOTATED_CDS"/>
    <property type="molecule type" value="Genomic_DNA"/>
</dbReference>
<reference evidence="3 4" key="1">
    <citation type="journal article" date="2016" name="G3 (Bethesda)">
        <title>First Draft Assembly and Annotation of the Genome of a California Endemic Oak Quercus lobata Nee (Fagaceae).</title>
        <authorList>
            <person name="Sork V.L."/>
            <person name="Fitz-Gibbon S.T."/>
            <person name="Puiu D."/>
            <person name="Crepeau M."/>
            <person name="Gugger P.F."/>
            <person name="Sherman R."/>
            <person name="Stevens K."/>
            <person name="Langley C.H."/>
            <person name="Pellegrini M."/>
            <person name="Salzberg S.L."/>
        </authorList>
    </citation>
    <scope>NUCLEOTIDE SEQUENCE [LARGE SCALE GENOMIC DNA]</scope>
    <source>
        <strain evidence="3 4">cv. SW786</strain>
    </source>
</reference>
<dbReference type="AlphaFoldDB" id="A0A7N2R8Q8"/>
<evidence type="ECO:0000313" key="3">
    <source>
        <dbReference type="EnsemblPlants" id="QL08p008810:mrna"/>
    </source>
</evidence>
<organism evidence="3 4">
    <name type="scientific">Quercus lobata</name>
    <name type="common">Valley oak</name>
    <dbReference type="NCBI Taxonomy" id="97700"/>
    <lineage>
        <taxon>Eukaryota</taxon>
        <taxon>Viridiplantae</taxon>
        <taxon>Streptophyta</taxon>
        <taxon>Embryophyta</taxon>
        <taxon>Tracheophyta</taxon>
        <taxon>Spermatophyta</taxon>
        <taxon>Magnoliopsida</taxon>
        <taxon>eudicotyledons</taxon>
        <taxon>Gunneridae</taxon>
        <taxon>Pentapetalae</taxon>
        <taxon>rosids</taxon>
        <taxon>fabids</taxon>
        <taxon>Fagales</taxon>
        <taxon>Fagaceae</taxon>
        <taxon>Quercus</taxon>
    </lineage>
</organism>
<protein>
    <submittedName>
        <fullName evidence="3">Uncharacterized protein</fullName>
    </submittedName>
</protein>
<keyword evidence="4" id="KW-1185">Reference proteome</keyword>
<dbReference type="Proteomes" id="UP000594261">
    <property type="component" value="Chromosome 8"/>
</dbReference>
<evidence type="ECO:0000256" key="1">
    <source>
        <dbReference type="SAM" id="MobiDB-lite"/>
    </source>
</evidence>
<keyword evidence="2" id="KW-0472">Membrane</keyword>
<dbReference type="EnsemblPlants" id="QL08p008810:mrna">
    <property type="protein sequence ID" value="QL08p008810:mrna"/>
    <property type="gene ID" value="QL08p008810"/>
</dbReference>
<keyword evidence="2" id="KW-1133">Transmembrane helix</keyword>
<feature type="region of interest" description="Disordered" evidence="1">
    <location>
        <begin position="29"/>
        <end position="48"/>
    </location>
</feature>
<evidence type="ECO:0000256" key="2">
    <source>
        <dbReference type="SAM" id="Phobius"/>
    </source>
</evidence>
<sequence length="121" mass="13679">MEAARFGHQRRLMIMNKKRMAKMYSTNIESSKKFGGGSHRSKKPDDISMTHDTDVVGLNGDVATMTNVQEAGRHLPTNVNALDEYLPTTELIVLTSLLFIVIIEFCNFGNRLFLVSGYYYV</sequence>
<feature type="transmembrane region" description="Helical" evidence="2">
    <location>
        <begin position="91"/>
        <end position="109"/>
    </location>
</feature>